<evidence type="ECO:0000313" key="2">
    <source>
        <dbReference type="EMBL" id="GAA2271693.1"/>
    </source>
</evidence>
<organism evidence="2 3">
    <name type="scientific">Kitasatospora cystarginea</name>
    <dbReference type="NCBI Taxonomy" id="58350"/>
    <lineage>
        <taxon>Bacteria</taxon>
        <taxon>Bacillati</taxon>
        <taxon>Actinomycetota</taxon>
        <taxon>Actinomycetes</taxon>
        <taxon>Kitasatosporales</taxon>
        <taxon>Streptomycetaceae</taxon>
        <taxon>Kitasatospora</taxon>
    </lineage>
</organism>
<accession>A0ABN3EUY9</accession>
<sequence length="366" mass="38144">MAVLTAGRGEPVTPGRRVLLAAREEQLDSLLALRHVAAHLGGLRPVHLPPGDAPLAPAVPEHPPTDPALPDPPLPEVALVCDDEAATGRLLELGIPVVHLSSGHAGPAPARPAERALHRQHRPGWLLGPTGGARPTGALAPTRLTRNRHRAGALLLLSAWDVPNEELEAFAAGPLRALVHEAVRRTGHCEVVCDTRLAPVHAALDGLTETLRCPDPDPGSCSYSTPSPSPSPSPDHGPGAAPRYAREPGLAAVRVHRAAEVDVDALHAAAEVFLAAPTLGALVLAQARRAPLGFVPPLGAAQRDLAARVTELVPVPLATDPGDPSLWVPPEDGAVAQWSALDPSLDDLRGAQRVARTLRQLSLAPL</sequence>
<reference evidence="2 3" key="1">
    <citation type="journal article" date="2019" name="Int. J. Syst. Evol. Microbiol.">
        <title>The Global Catalogue of Microorganisms (GCM) 10K type strain sequencing project: providing services to taxonomists for standard genome sequencing and annotation.</title>
        <authorList>
            <consortium name="The Broad Institute Genomics Platform"/>
            <consortium name="The Broad Institute Genome Sequencing Center for Infectious Disease"/>
            <person name="Wu L."/>
            <person name="Ma J."/>
        </authorList>
    </citation>
    <scope>NUCLEOTIDE SEQUENCE [LARGE SCALE GENOMIC DNA]</scope>
    <source>
        <strain evidence="2 3">JCM 7356</strain>
    </source>
</reference>
<dbReference type="NCBIfam" id="TIGR04469">
    <property type="entry name" value="CGA_synth_rel"/>
    <property type="match status" value="2"/>
</dbReference>
<dbReference type="EMBL" id="BAAATR010000043">
    <property type="protein sequence ID" value="GAA2271693.1"/>
    <property type="molecule type" value="Genomic_DNA"/>
</dbReference>
<dbReference type="Proteomes" id="UP001500305">
    <property type="component" value="Unassembled WGS sequence"/>
</dbReference>
<comment type="caution">
    <text evidence="2">The sequence shown here is derived from an EMBL/GenBank/DDBJ whole genome shotgun (WGS) entry which is preliminary data.</text>
</comment>
<evidence type="ECO:0008006" key="4">
    <source>
        <dbReference type="Google" id="ProtNLM"/>
    </source>
</evidence>
<keyword evidence="3" id="KW-1185">Reference proteome</keyword>
<evidence type="ECO:0000313" key="3">
    <source>
        <dbReference type="Proteomes" id="UP001500305"/>
    </source>
</evidence>
<protein>
    <recommendedName>
        <fullName evidence="4">CGA synthase-related protein</fullName>
    </recommendedName>
</protein>
<proteinExistence type="predicted"/>
<evidence type="ECO:0000256" key="1">
    <source>
        <dbReference type="SAM" id="MobiDB-lite"/>
    </source>
</evidence>
<feature type="region of interest" description="Disordered" evidence="1">
    <location>
        <begin position="217"/>
        <end position="244"/>
    </location>
</feature>
<name>A0ABN3EUY9_9ACTN</name>
<feature type="region of interest" description="Disordered" evidence="1">
    <location>
        <begin position="124"/>
        <end position="143"/>
    </location>
</feature>
<dbReference type="RefSeq" id="WP_344640317.1">
    <property type="nucleotide sequence ID" value="NZ_BAAATR010000043.1"/>
</dbReference>
<gene>
    <name evidence="2" type="ORF">GCM10010430_66950</name>
</gene>
<dbReference type="InterPro" id="IPR031013">
    <property type="entry name" value="CGA_synth-rel"/>
</dbReference>